<dbReference type="InterPro" id="IPR036457">
    <property type="entry name" value="PPM-type-like_dom_sf"/>
</dbReference>
<accession>A0A554LHT4</accession>
<dbReference type="EMBL" id="VMGI01000062">
    <property type="protein sequence ID" value="TSC92418.1"/>
    <property type="molecule type" value="Genomic_DNA"/>
</dbReference>
<name>A0A554LHT4_9BACT</name>
<dbReference type="Gene3D" id="3.60.40.10">
    <property type="entry name" value="PPM-type phosphatase domain"/>
    <property type="match status" value="1"/>
</dbReference>
<evidence type="ECO:0000313" key="2">
    <source>
        <dbReference type="EMBL" id="TSC92418.1"/>
    </source>
</evidence>
<comment type="caution">
    <text evidence="2">The sequence shown here is derived from an EMBL/GenBank/DDBJ whole genome shotgun (WGS) entry which is preliminary data.</text>
</comment>
<evidence type="ECO:0000313" key="3">
    <source>
        <dbReference type="Proteomes" id="UP000315589"/>
    </source>
</evidence>
<sequence length="755" mass="85253">MLITRYIRGVYSNKLKSSYFLTQAFTPSDADKAEMGTLLSLIEIQKPGLIYSQIGTALANSFHRFYYRGASSSALVNFENAIKSANDYFAKISVEGDYDWVEKTHITILLLKENKIHFTSTGNAKVSLVRDEKVTQINNDNNEEANPLKIYGAITSGSLHENDMLILSSDNFFEIFDSTELKRNILGASLLEGALNLVSSLKKNKNIPVNFILFKTISENNAGLETISETDKVYIDTSNESLHHTIIKFAKNYIAPFGSKTFVLARSKIKKTVYYSKNTLFPEIKTHSSKAWHFVTKNIKNTTQAKILKNATSIISNPNSDSHSIKPQNWTKSIHPAHDLVGKNLFTVHDYRAIEKEKNRKNILNYLIANIFKSIKTFLLLIKKILFLGKKTINSRTIIILGIIALSLFLIGSIKWQKKHSEEKKIATSHKSLIDEATTLIARAQNAQTFNQKEDAKKSYGEAIQKMIAIDNKSEYYTSAQNLKKQAQSEYDKLANIKRLTQKSILSSLSNPIPLFFENQNYYLANKNIYKNNLDQTASILTIDSPSNLIALTKNFNKNIYYCLGSTGDIFEININNKTSRKITPKEGTTFSSGNKVLVYADNIFVLNVAEKQIYKYISSDNEFSGAKKYFTATPSIEKAIDFAIDGSIYILTDDGKVLKYIKGSSSDFNLRNIPEPFNKLEKPVAIYTDENTSSIYILDSGSQKRLIEFSKNGEYIKQYILDNVISELTNMAMDVISKTALIATENEIYQININ</sequence>
<keyword evidence="1" id="KW-0472">Membrane</keyword>
<dbReference type="InterPro" id="IPR011042">
    <property type="entry name" value="6-blade_b-propeller_TolB-like"/>
</dbReference>
<organism evidence="2 3">
    <name type="scientific">Candidatus Berkelbacteria bacterium Licking1014_85</name>
    <dbReference type="NCBI Taxonomy" id="2017148"/>
    <lineage>
        <taxon>Bacteria</taxon>
        <taxon>Candidatus Berkelbacteria</taxon>
    </lineage>
</organism>
<dbReference type="SUPFAM" id="SSF63825">
    <property type="entry name" value="YWTD domain"/>
    <property type="match status" value="1"/>
</dbReference>
<evidence type="ECO:0000256" key="1">
    <source>
        <dbReference type="SAM" id="Phobius"/>
    </source>
</evidence>
<protein>
    <submittedName>
        <fullName evidence="2">Uncharacterized protein</fullName>
    </submittedName>
</protein>
<gene>
    <name evidence="2" type="ORF">CEN91_451</name>
</gene>
<keyword evidence="1" id="KW-0812">Transmembrane</keyword>
<feature type="transmembrane region" description="Helical" evidence="1">
    <location>
        <begin position="363"/>
        <end position="386"/>
    </location>
</feature>
<keyword evidence="1" id="KW-1133">Transmembrane helix</keyword>
<reference evidence="2 3" key="1">
    <citation type="submission" date="2017-07" db="EMBL/GenBank/DDBJ databases">
        <title>Mechanisms for carbon and nitrogen cycling indicate functional differentiation within the Candidate Phyla Radiation.</title>
        <authorList>
            <person name="Danczak R.E."/>
            <person name="Johnston M.D."/>
            <person name="Kenah C."/>
            <person name="Slattery M."/>
            <person name="Wrighton K.C."/>
            <person name="Wilkins M.J."/>
        </authorList>
    </citation>
    <scope>NUCLEOTIDE SEQUENCE [LARGE SCALE GENOMIC DNA]</scope>
    <source>
        <strain evidence="2">Licking1014_85</strain>
    </source>
</reference>
<dbReference type="Proteomes" id="UP000315589">
    <property type="component" value="Unassembled WGS sequence"/>
</dbReference>
<proteinExistence type="predicted"/>
<feature type="transmembrane region" description="Helical" evidence="1">
    <location>
        <begin position="398"/>
        <end position="416"/>
    </location>
</feature>
<dbReference type="SUPFAM" id="SSF81606">
    <property type="entry name" value="PP2C-like"/>
    <property type="match status" value="1"/>
</dbReference>
<dbReference type="AlphaFoldDB" id="A0A554LHT4"/>
<dbReference type="Gene3D" id="2.120.10.30">
    <property type="entry name" value="TolB, C-terminal domain"/>
    <property type="match status" value="1"/>
</dbReference>